<evidence type="ECO:0000313" key="8">
    <source>
        <dbReference type="Proteomes" id="UP001073053"/>
    </source>
</evidence>
<sequence length="387" mass="42921">MNFDKQEQRLGTQSVKWDKAGELFGVTDALPMWVADMDFRAPEAITEALKQRLEQGIFGYTAPDQKTKNAVCAWMHNRHSWKVNPESITFSPGVVTALGMAVQAFTEPKDQVIVQSPVYTPFYHMIEKNGRRILHNPLKEKDGTYVMDFEDLETKISDPSVKMFILCNPHNPSGRAWGREDLLKLGELCLEHGVTVVSDEIHSDLMLYGNTHTPFASLSDDFAEISVTCAAPSKTFNIAGLQASAIIIPDRLKRAKFSASLQRNGLGGLNAFAVSAIEAAYSNGGPWLDELISYLEKNMDEAAAFLTSELPNVKMMKPDASYLIWLDFRAYGLSDAELQQKMLHKGKIILEPGTKYGPGGEGFMRLNAGCPLATLQDGLRRIKTALE</sequence>
<evidence type="ECO:0000259" key="6">
    <source>
        <dbReference type="Pfam" id="PF00155"/>
    </source>
</evidence>
<dbReference type="Pfam" id="PF00155">
    <property type="entry name" value="Aminotran_1_2"/>
    <property type="match status" value="1"/>
</dbReference>
<dbReference type="GO" id="GO:0008483">
    <property type="term" value="F:transaminase activity"/>
    <property type="evidence" value="ECO:0007669"/>
    <property type="project" value="UniProtKB-KW"/>
</dbReference>
<comment type="caution">
    <text evidence="7">The sequence shown here is derived from an EMBL/GenBank/DDBJ whole genome shotgun (WGS) entry which is preliminary data.</text>
</comment>
<dbReference type="GO" id="GO:0030170">
    <property type="term" value="F:pyridoxal phosphate binding"/>
    <property type="evidence" value="ECO:0007669"/>
    <property type="project" value="InterPro"/>
</dbReference>
<dbReference type="EC" id="4.4.1.13" evidence="2"/>
<dbReference type="Gene3D" id="3.40.640.10">
    <property type="entry name" value="Type I PLP-dependent aspartate aminotransferase-like (Major domain)"/>
    <property type="match status" value="1"/>
</dbReference>
<feature type="domain" description="Aminotransferase class I/classII large" evidence="6">
    <location>
        <begin position="37"/>
        <end position="382"/>
    </location>
</feature>
<reference evidence="7" key="1">
    <citation type="submission" date="2022-02" db="EMBL/GenBank/DDBJ databases">
        <title>Crop Bioprotection Bacillus Genome Sequencing.</title>
        <authorList>
            <person name="Dunlap C."/>
        </authorList>
    </citation>
    <scope>NUCLEOTIDE SEQUENCE</scope>
    <source>
        <strain evidence="7">EC49O2N-C10</strain>
    </source>
</reference>
<dbReference type="InterPro" id="IPR015422">
    <property type="entry name" value="PyrdxlP-dep_Trfase_small"/>
</dbReference>
<evidence type="ECO:0000256" key="1">
    <source>
        <dbReference type="ARBA" id="ARBA00001933"/>
    </source>
</evidence>
<dbReference type="CDD" id="cd00609">
    <property type="entry name" value="AAT_like"/>
    <property type="match status" value="1"/>
</dbReference>
<dbReference type="PANTHER" id="PTHR43525:SF1">
    <property type="entry name" value="PROTEIN MALY"/>
    <property type="match status" value="1"/>
</dbReference>
<dbReference type="InterPro" id="IPR004839">
    <property type="entry name" value="Aminotransferase_I/II_large"/>
</dbReference>
<dbReference type="InterPro" id="IPR015424">
    <property type="entry name" value="PyrdxlP-dep_Trfase"/>
</dbReference>
<gene>
    <name evidence="7" type="ORF">MOF03_16800</name>
</gene>
<comment type="cofactor">
    <cofactor evidence="1">
        <name>pyridoxal 5'-phosphate</name>
        <dbReference type="ChEBI" id="CHEBI:597326"/>
    </cofactor>
</comment>
<keyword evidence="4" id="KW-0456">Lyase</keyword>
<dbReference type="GO" id="GO:0047804">
    <property type="term" value="F:cysteine-S-conjugate beta-lyase activity"/>
    <property type="evidence" value="ECO:0007669"/>
    <property type="project" value="UniProtKB-EC"/>
</dbReference>
<dbReference type="NCBIfam" id="TIGR04350">
    <property type="entry name" value="C_S_lyase_PatB"/>
    <property type="match status" value="1"/>
</dbReference>
<dbReference type="EMBL" id="JALAWA010000011">
    <property type="protein sequence ID" value="MCY9186281.1"/>
    <property type="molecule type" value="Genomic_DNA"/>
</dbReference>
<evidence type="ECO:0000256" key="2">
    <source>
        <dbReference type="ARBA" id="ARBA00012224"/>
    </source>
</evidence>
<dbReference type="Proteomes" id="UP001073053">
    <property type="component" value="Unassembled WGS sequence"/>
</dbReference>
<proteinExistence type="inferred from homology"/>
<keyword evidence="3" id="KW-0663">Pyridoxal phosphate</keyword>
<evidence type="ECO:0000313" key="7">
    <source>
        <dbReference type="EMBL" id="MCY9186281.1"/>
    </source>
</evidence>
<dbReference type="InterPro" id="IPR027619">
    <property type="entry name" value="C-S_lyase_PatB-like"/>
</dbReference>
<dbReference type="InterPro" id="IPR051798">
    <property type="entry name" value="Class-II_PLP-Dep_Aminotrans"/>
</dbReference>
<evidence type="ECO:0000256" key="5">
    <source>
        <dbReference type="ARBA" id="ARBA00037974"/>
    </source>
</evidence>
<dbReference type="SUPFAM" id="SSF53383">
    <property type="entry name" value="PLP-dependent transferases"/>
    <property type="match status" value="1"/>
</dbReference>
<keyword evidence="7" id="KW-0808">Transferase</keyword>
<accession>A0A9Q4HRQ6</accession>
<name>A0A9Q4HRQ6_9BACI</name>
<dbReference type="AlphaFoldDB" id="A0A9Q4HRQ6"/>
<protein>
    <recommendedName>
        <fullName evidence="2">cysteine-S-conjugate beta-lyase</fullName>
        <ecNumber evidence="2">4.4.1.13</ecNumber>
    </recommendedName>
</protein>
<evidence type="ECO:0000256" key="3">
    <source>
        <dbReference type="ARBA" id="ARBA00022898"/>
    </source>
</evidence>
<dbReference type="Gene3D" id="3.90.1150.10">
    <property type="entry name" value="Aspartate Aminotransferase, domain 1"/>
    <property type="match status" value="1"/>
</dbReference>
<evidence type="ECO:0000256" key="4">
    <source>
        <dbReference type="ARBA" id="ARBA00023239"/>
    </source>
</evidence>
<comment type="similarity">
    <text evidence="5">Belongs to the class-II pyridoxal-phosphate-dependent aminotransferase family. MalY/PatB cystathionine beta-lyase subfamily.</text>
</comment>
<keyword evidence="7" id="KW-0032">Aminotransferase</keyword>
<dbReference type="RefSeq" id="WP_268497583.1">
    <property type="nucleotide sequence ID" value="NZ_JALAVZ010000006.1"/>
</dbReference>
<dbReference type="InterPro" id="IPR015421">
    <property type="entry name" value="PyrdxlP-dep_Trfase_major"/>
</dbReference>
<dbReference type="PANTHER" id="PTHR43525">
    <property type="entry name" value="PROTEIN MALY"/>
    <property type="match status" value="1"/>
</dbReference>
<organism evidence="7 8">
    <name type="scientific">Bacillus halotolerans</name>
    <dbReference type="NCBI Taxonomy" id="260554"/>
    <lineage>
        <taxon>Bacteria</taxon>
        <taxon>Bacillati</taxon>
        <taxon>Bacillota</taxon>
        <taxon>Bacilli</taxon>
        <taxon>Bacillales</taxon>
        <taxon>Bacillaceae</taxon>
        <taxon>Bacillus</taxon>
    </lineage>
</organism>